<evidence type="ECO:0000313" key="4">
    <source>
        <dbReference type="Proteomes" id="UP000887578"/>
    </source>
</evidence>
<organism evidence="4 5">
    <name type="scientific">Panagrolaimus davidi</name>
    <dbReference type="NCBI Taxonomy" id="227884"/>
    <lineage>
        <taxon>Eukaryota</taxon>
        <taxon>Metazoa</taxon>
        <taxon>Ecdysozoa</taxon>
        <taxon>Nematoda</taxon>
        <taxon>Chromadorea</taxon>
        <taxon>Rhabditida</taxon>
        <taxon>Tylenchina</taxon>
        <taxon>Panagrolaimomorpha</taxon>
        <taxon>Panagrolaimoidea</taxon>
        <taxon>Panagrolaimidae</taxon>
        <taxon>Panagrolaimus</taxon>
    </lineage>
</organism>
<keyword evidence="4" id="KW-1185">Reference proteome</keyword>
<dbReference type="Gene3D" id="2.80.10.50">
    <property type="match status" value="1"/>
</dbReference>
<dbReference type="Proteomes" id="UP000887578">
    <property type="component" value="Unplaced"/>
</dbReference>
<dbReference type="WBParaSite" id="PDA_v2.g7850.t1">
    <property type="protein sequence ID" value="PDA_v2.g7850.t1"/>
    <property type="gene ID" value="PDA_v2.g7850"/>
</dbReference>
<reference evidence="5" key="1">
    <citation type="submission" date="2022-11" db="UniProtKB">
        <authorList>
            <consortium name="WormBaseParasite"/>
        </authorList>
    </citation>
    <scope>IDENTIFICATION</scope>
</reference>
<dbReference type="InterPro" id="IPR035992">
    <property type="entry name" value="Ricin_B-like_lectins"/>
</dbReference>
<feature type="domain" description="Ricin B lectin" evidence="3">
    <location>
        <begin position="40"/>
        <end position="106"/>
    </location>
</feature>
<evidence type="ECO:0000256" key="1">
    <source>
        <dbReference type="ARBA" id="ARBA00001936"/>
    </source>
</evidence>
<evidence type="ECO:0000259" key="3">
    <source>
        <dbReference type="Pfam" id="PF00652"/>
    </source>
</evidence>
<comment type="cofactor">
    <cofactor evidence="1">
        <name>Mn(2+)</name>
        <dbReference type="ChEBI" id="CHEBI:29035"/>
    </cofactor>
</comment>
<name>A0A914QVQ9_9BILA</name>
<dbReference type="InterPro" id="IPR000772">
    <property type="entry name" value="Ricin_B_lectin"/>
</dbReference>
<dbReference type="AlphaFoldDB" id="A0A914QVQ9"/>
<proteinExistence type="predicted"/>
<dbReference type="SUPFAM" id="SSF50370">
    <property type="entry name" value="Ricin B-like lectins"/>
    <property type="match status" value="1"/>
</dbReference>
<dbReference type="Pfam" id="PF00652">
    <property type="entry name" value="Ricin_B_lectin"/>
    <property type="match status" value="1"/>
</dbReference>
<accession>A0A914QVQ9</accession>
<keyword evidence="2" id="KW-0464">Manganese</keyword>
<protein>
    <submittedName>
        <fullName evidence="5">Ricin B lectin domain-containing protein</fullName>
    </submittedName>
</protein>
<sequence>MSNKEKDGRKHNSQPFRSHAGGLFAVDKKDLVEFYLFLVHGANHLIRLNKEGQMAQGEWCITPHSNIIRTGHCTKGTVNGAFKYDHKIEQIINSNANTCLTAAENSGS</sequence>
<evidence type="ECO:0000256" key="2">
    <source>
        <dbReference type="ARBA" id="ARBA00023211"/>
    </source>
</evidence>
<evidence type="ECO:0000313" key="5">
    <source>
        <dbReference type="WBParaSite" id="PDA_v2.g7850.t1"/>
    </source>
</evidence>